<name>A0A5B7GEK9_PORTR</name>
<evidence type="ECO:0000313" key="1">
    <source>
        <dbReference type="EMBL" id="MPC55763.1"/>
    </source>
</evidence>
<dbReference type="AlphaFoldDB" id="A0A5B7GEK9"/>
<organism evidence="1 2">
    <name type="scientific">Portunus trituberculatus</name>
    <name type="common">Swimming crab</name>
    <name type="synonym">Neptunus trituberculatus</name>
    <dbReference type="NCBI Taxonomy" id="210409"/>
    <lineage>
        <taxon>Eukaryota</taxon>
        <taxon>Metazoa</taxon>
        <taxon>Ecdysozoa</taxon>
        <taxon>Arthropoda</taxon>
        <taxon>Crustacea</taxon>
        <taxon>Multicrustacea</taxon>
        <taxon>Malacostraca</taxon>
        <taxon>Eumalacostraca</taxon>
        <taxon>Eucarida</taxon>
        <taxon>Decapoda</taxon>
        <taxon>Pleocyemata</taxon>
        <taxon>Brachyura</taxon>
        <taxon>Eubrachyura</taxon>
        <taxon>Portunoidea</taxon>
        <taxon>Portunidae</taxon>
        <taxon>Portuninae</taxon>
        <taxon>Portunus</taxon>
    </lineage>
</organism>
<accession>A0A5B7GEK9</accession>
<protein>
    <submittedName>
        <fullName evidence="1">Uncharacterized protein</fullName>
    </submittedName>
</protein>
<dbReference type="EMBL" id="VSRR010013413">
    <property type="protein sequence ID" value="MPC55763.1"/>
    <property type="molecule type" value="Genomic_DNA"/>
</dbReference>
<dbReference type="Proteomes" id="UP000324222">
    <property type="component" value="Unassembled WGS sequence"/>
</dbReference>
<keyword evidence="2" id="KW-1185">Reference proteome</keyword>
<reference evidence="1 2" key="1">
    <citation type="submission" date="2019-05" db="EMBL/GenBank/DDBJ databases">
        <title>Another draft genome of Portunus trituberculatus and its Hox gene families provides insights of decapod evolution.</title>
        <authorList>
            <person name="Jeong J.-H."/>
            <person name="Song I."/>
            <person name="Kim S."/>
            <person name="Choi T."/>
            <person name="Kim D."/>
            <person name="Ryu S."/>
            <person name="Kim W."/>
        </authorList>
    </citation>
    <scope>NUCLEOTIDE SEQUENCE [LARGE SCALE GENOMIC DNA]</scope>
    <source>
        <tissue evidence="1">Muscle</tissue>
    </source>
</reference>
<sequence>MAGVMWESCVAELEHHSINLFNSFSTMIRFHIHSSYLATPPHEANTSAIQQNVKFNCISCDQLHVCRKIQSRPAEYRKGRQAAAPAEEVSK</sequence>
<evidence type="ECO:0000313" key="2">
    <source>
        <dbReference type="Proteomes" id="UP000324222"/>
    </source>
</evidence>
<comment type="caution">
    <text evidence="1">The sequence shown here is derived from an EMBL/GenBank/DDBJ whole genome shotgun (WGS) entry which is preliminary data.</text>
</comment>
<proteinExistence type="predicted"/>
<gene>
    <name evidence="1" type="ORF">E2C01_049707</name>
</gene>